<feature type="region of interest" description="Disordered" evidence="1">
    <location>
        <begin position="55"/>
        <end position="91"/>
    </location>
</feature>
<accession>A0AAD4HTM8</accession>
<dbReference type="AlphaFoldDB" id="A0AAD4HTM8"/>
<name>A0AAD4HTM8_9PEZI</name>
<evidence type="ECO:0000313" key="2">
    <source>
        <dbReference type="EMBL" id="KAG7285259.1"/>
    </source>
</evidence>
<feature type="region of interest" description="Disordered" evidence="1">
    <location>
        <begin position="108"/>
        <end position="185"/>
    </location>
</feature>
<evidence type="ECO:0000256" key="1">
    <source>
        <dbReference type="SAM" id="MobiDB-lite"/>
    </source>
</evidence>
<gene>
    <name evidence="2" type="ORF">NEMBOFW57_009880</name>
</gene>
<protein>
    <recommendedName>
        <fullName evidence="4">DUF2293 domain-containing protein</fullName>
    </recommendedName>
</protein>
<reference evidence="2" key="1">
    <citation type="submission" date="2023-02" db="EMBL/GenBank/DDBJ databases">
        <authorList>
            <person name="Palmer J.M."/>
        </authorList>
    </citation>
    <scope>NUCLEOTIDE SEQUENCE</scope>
    <source>
        <strain evidence="2">FW57</strain>
    </source>
</reference>
<feature type="compositionally biased region" description="Acidic residues" evidence="1">
    <location>
        <begin position="57"/>
        <end position="71"/>
    </location>
</feature>
<dbReference type="PANTHER" id="PTHR38113:SF1">
    <property type="entry name" value="DUF2293 DOMAIN-CONTAINING PROTEIN"/>
    <property type="match status" value="1"/>
</dbReference>
<dbReference type="PANTHER" id="PTHR38113">
    <property type="match status" value="1"/>
</dbReference>
<evidence type="ECO:0008006" key="4">
    <source>
        <dbReference type="Google" id="ProtNLM"/>
    </source>
</evidence>
<comment type="caution">
    <text evidence="2">The sequence shown here is derived from an EMBL/GenBank/DDBJ whole genome shotgun (WGS) entry which is preliminary data.</text>
</comment>
<feature type="compositionally biased region" description="Basic and acidic residues" evidence="1">
    <location>
        <begin position="299"/>
        <end position="308"/>
    </location>
</feature>
<feature type="compositionally biased region" description="Basic and acidic residues" evidence="1">
    <location>
        <begin position="254"/>
        <end position="273"/>
    </location>
</feature>
<evidence type="ECO:0000313" key="3">
    <source>
        <dbReference type="Proteomes" id="UP001197093"/>
    </source>
</evidence>
<dbReference type="Proteomes" id="UP001197093">
    <property type="component" value="Unassembled WGS sequence"/>
</dbReference>
<organism evidence="2 3">
    <name type="scientific">Staphylotrichum longicolle</name>
    <dbReference type="NCBI Taxonomy" id="669026"/>
    <lineage>
        <taxon>Eukaryota</taxon>
        <taxon>Fungi</taxon>
        <taxon>Dikarya</taxon>
        <taxon>Ascomycota</taxon>
        <taxon>Pezizomycotina</taxon>
        <taxon>Sordariomycetes</taxon>
        <taxon>Sordariomycetidae</taxon>
        <taxon>Sordariales</taxon>
        <taxon>Chaetomiaceae</taxon>
        <taxon>Staphylotrichum</taxon>
    </lineage>
</organism>
<dbReference type="EMBL" id="JAHCVI010000005">
    <property type="protein sequence ID" value="KAG7285259.1"/>
    <property type="molecule type" value="Genomic_DNA"/>
</dbReference>
<proteinExistence type="predicted"/>
<keyword evidence="3" id="KW-1185">Reference proteome</keyword>
<feature type="region of interest" description="Disordered" evidence="1">
    <location>
        <begin position="254"/>
        <end position="308"/>
    </location>
</feature>
<sequence>MPSTRYDQLLKETTYVNARKTVESLCLDILVKWRGDEETGRDQLDEILCEVIVISDSESDESDEDSDEDDSSGTSSAGESPVDRMAREDGVSRAAVSAVDLVSAQVAANNSRREPLRRGTHAPQKITKASRKDRKEAKWPQRGFNRYQAARDQAWHQAVERQRHGNDGQLQSSGPAAMDRSASQGPQNGIASLLRDGLTLVKLTLVGLDDFVDIVRVSNKFPRQHEARPAPAGDGYPRHERVVGIEYVHPRPSLETRTYSDRGPFHDAKDPLYRSRSNSAVPGAYPGLPYQSYPGRPTPKRDEVMLVD</sequence>
<feature type="compositionally biased region" description="Basic and acidic residues" evidence="1">
    <location>
        <begin position="81"/>
        <end position="91"/>
    </location>
</feature>